<comment type="caution">
    <text evidence="1">The sequence shown here is derived from an EMBL/GenBank/DDBJ whole genome shotgun (WGS) entry which is preliminary data.</text>
</comment>
<sequence length="76" mass="9080">MENFDKLLGYYSTSAETTYYYAKILLENGDLDQGLRFLEEAKEDLENKYAIYHDYVEMPYQIYLSDLEALKSEIMR</sequence>
<reference evidence="1 2" key="1">
    <citation type="submission" date="2015-09" db="EMBL/GenBank/DDBJ databases">
        <title>Genome sequence of the marine flavobacterium Croceitalea dokdonensis DOKDO 023 that contains proton- and sodium-pumping rhodopsins.</title>
        <authorList>
            <person name="Kwon S.-K."/>
            <person name="Lee H.K."/>
            <person name="Kwak M.-J."/>
            <person name="Kim J.F."/>
        </authorList>
    </citation>
    <scope>NUCLEOTIDE SEQUENCE [LARGE SCALE GENOMIC DNA]</scope>
    <source>
        <strain evidence="1 2">DOKDO 023</strain>
    </source>
</reference>
<dbReference type="SUPFAM" id="SSF48452">
    <property type="entry name" value="TPR-like"/>
    <property type="match status" value="1"/>
</dbReference>
<evidence type="ECO:0000313" key="1">
    <source>
        <dbReference type="EMBL" id="KPM31989.1"/>
    </source>
</evidence>
<name>A0A0P7AVQ3_9FLAO</name>
<dbReference type="InterPro" id="IPR011990">
    <property type="entry name" value="TPR-like_helical_dom_sf"/>
</dbReference>
<dbReference type="STRING" id="1300341.I595_1637"/>
<keyword evidence="2" id="KW-1185">Reference proteome</keyword>
<dbReference type="AlphaFoldDB" id="A0A0P7AVQ3"/>
<dbReference type="EMBL" id="LDJX01000003">
    <property type="protein sequence ID" value="KPM31989.1"/>
    <property type="molecule type" value="Genomic_DNA"/>
</dbReference>
<accession>A0A0P7AVQ3</accession>
<gene>
    <name evidence="1" type="ORF">I595_1637</name>
</gene>
<evidence type="ECO:0000313" key="2">
    <source>
        <dbReference type="Proteomes" id="UP000050280"/>
    </source>
</evidence>
<dbReference type="Proteomes" id="UP000050280">
    <property type="component" value="Unassembled WGS sequence"/>
</dbReference>
<proteinExistence type="predicted"/>
<protein>
    <submittedName>
        <fullName evidence="1">Uncharacterized protein</fullName>
    </submittedName>
</protein>
<organism evidence="1 2">
    <name type="scientific">Croceitalea dokdonensis DOKDO 023</name>
    <dbReference type="NCBI Taxonomy" id="1300341"/>
    <lineage>
        <taxon>Bacteria</taxon>
        <taxon>Pseudomonadati</taxon>
        <taxon>Bacteroidota</taxon>
        <taxon>Flavobacteriia</taxon>
        <taxon>Flavobacteriales</taxon>
        <taxon>Flavobacteriaceae</taxon>
        <taxon>Croceitalea</taxon>
    </lineage>
</organism>